<dbReference type="Proteomes" id="UP001383192">
    <property type="component" value="Unassembled WGS sequence"/>
</dbReference>
<protein>
    <recommendedName>
        <fullName evidence="4">EF-hand domain-containing protein</fullName>
    </recommendedName>
</protein>
<dbReference type="AlphaFoldDB" id="A0AAW0CHM1"/>
<gene>
    <name evidence="2" type="ORF">VNI00_011184</name>
</gene>
<keyword evidence="3" id="KW-1185">Reference proteome</keyword>
<reference evidence="2 3" key="1">
    <citation type="submission" date="2024-01" db="EMBL/GenBank/DDBJ databases">
        <title>A draft genome for a cacao thread blight-causing isolate of Paramarasmius palmivorus.</title>
        <authorList>
            <person name="Baruah I.K."/>
            <person name="Bukari Y."/>
            <person name="Amoako-Attah I."/>
            <person name="Meinhardt L.W."/>
            <person name="Bailey B.A."/>
            <person name="Cohen S.P."/>
        </authorList>
    </citation>
    <scope>NUCLEOTIDE SEQUENCE [LARGE SCALE GENOMIC DNA]</scope>
    <source>
        <strain evidence="2 3">GH-12</strain>
    </source>
</reference>
<feature type="compositionally biased region" description="Low complexity" evidence="1">
    <location>
        <begin position="337"/>
        <end position="356"/>
    </location>
</feature>
<name>A0AAW0CHM1_9AGAR</name>
<dbReference type="EMBL" id="JAYKXP010000047">
    <property type="protein sequence ID" value="KAK7037433.1"/>
    <property type="molecule type" value="Genomic_DNA"/>
</dbReference>
<evidence type="ECO:0008006" key="4">
    <source>
        <dbReference type="Google" id="ProtNLM"/>
    </source>
</evidence>
<sequence length="396" mass="44265">MPTFFNAVNDNMMSLTDCWINVSDSFAAIRTTNAMSTSMKARLTACGMICALSLIHLNALPPMVTPALFEAIAHGEASVDDASWVGTFHSTAKHRLEIWPTDSDNLANFDPDPMKEAIIADWGCQAGVLISVVFSVFIDCRYNQLKDVRLWSRDARASLRRQVVASATLGMIPASISFNESSAVKHFRDGFNIKVGATPLLSPNIFGKNSKNMLLSLSQLHPKSGSDILPFLKWMTAGHKELEGRFKACFVRYINGQGHVTHDDLLETLAPPHERELYKDDSGFRARRFLRCLTGDETLPRRGVQIEACMKFAPPPPPPPPPRPPLTPLPEESQNDSQVSNSQRSQPQPRSPPVRSFSPEHVITIMILKILRAYTYLLYGHALRVARYRYLETFKN</sequence>
<evidence type="ECO:0000313" key="2">
    <source>
        <dbReference type="EMBL" id="KAK7037433.1"/>
    </source>
</evidence>
<feature type="region of interest" description="Disordered" evidence="1">
    <location>
        <begin position="310"/>
        <end position="356"/>
    </location>
</feature>
<accession>A0AAW0CHM1</accession>
<feature type="compositionally biased region" description="Pro residues" evidence="1">
    <location>
        <begin position="313"/>
        <end position="328"/>
    </location>
</feature>
<evidence type="ECO:0000256" key="1">
    <source>
        <dbReference type="SAM" id="MobiDB-lite"/>
    </source>
</evidence>
<evidence type="ECO:0000313" key="3">
    <source>
        <dbReference type="Proteomes" id="UP001383192"/>
    </source>
</evidence>
<organism evidence="2 3">
    <name type="scientific">Paramarasmius palmivorus</name>
    <dbReference type="NCBI Taxonomy" id="297713"/>
    <lineage>
        <taxon>Eukaryota</taxon>
        <taxon>Fungi</taxon>
        <taxon>Dikarya</taxon>
        <taxon>Basidiomycota</taxon>
        <taxon>Agaricomycotina</taxon>
        <taxon>Agaricomycetes</taxon>
        <taxon>Agaricomycetidae</taxon>
        <taxon>Agaricales</taxon>
        <taxon>Marasmiineae</taxon>
        <taxon>Marasmiaceae</taxon>
        <taxon>Paramarasmius</taxon>
    </lineage>
</organism>
<proteinExistence type="predicted"/>
<comment type="caution">
    <text evidence="2">The sequence shown here is derived from an EMBL/GenBank/DDBJ whole genome shotgun (WGS) entry which is preliminary data.</text>
</comment>